<feature type="domain" description="M23ase beta-sheet core" evidence="3">
    <location>
        <begin position="248"/>
        <end position="338"/>
    </location>
</feature>
<evidence type="ECO:0000313" key="4">
    <source>
        <dbReference type="EMBL" id="REK75930.1"/>
    </source>
</evidence>
<keyword evidence="2" id="KW-1133">Transmembrane helix</keyword>
<evidence type="ECO:0000256" key="1">
    <source>
        <dbReference type="SAM" id="MobiDB-lite"/>
    </source>
</evidence>
<dbReference type="PANTHER" id="PTHR21666">
    <property type="entry name" value="PEPTIDASE-RELATED"/>
    <property type="match status" value="1"/>
</dbReference>
<gene>
    <name evidence="4" type="ORF">DX130_02315</name>
</gene>
<keyword evidence="2" id="KW-0472">Membrane</keyword>
<feature type="region of interest" description="Disordered" evidence="1">
    <location>
        <begin position="1"/>
        <end position="139"/>
    </location>
</feature>
<dbReference type="Pfam" id="PF01551">
    <property type="entry name" value="Peptidase_M23"/>
    <property type="match status" value="1"/>
</dbReference>
<feature type="compositionally biased region" description="Polar residues" evidence="1">
    <location>
        <begin position="53"/>
        <end position="78"/>
    </location>
</feature>
<keyword evidence="2" id="KW-0812">Transmembrane</keyword>
<reference evidence="4 5" key="1">
    <citation type="submission" date="2018-08" db="EMBL/GenBank/DDBJ databases">
        <title>Paenibacillus sp. M4BSY-1, whole genome shotgun sequence.</title>
        <authorList>
            <person name="Tuo L."/>
        </authorList>
    </citation>
    <scope>NUCLEOTIDE SEQUENCE [LARGE SCALE GENOMIC DNA]</scope>
    <source>
        <strain evidence="4 5">M4BSY-1</strain>
    </source>
</reference>
<dbReference type="InterPro" id="IPR016047">
    <property type="entry name" value="M23ase_b-sheet_dom"/>
</dbReference>
<dbReference type="InterPro" id="IPR050570">
    <property type="entry name" value="Cell_wall_metabolism_enzyme"/>
</dbReference>
<feature type="transmembrane region" description="Helical" evidence="2">
    <location>
        <begin position="149"/>
        <end position="167"/>
    </location>
</feature>
<evidence type="ECO:0000313" key="5">
    <source>
        <dbReference type="Proteomes" id="UP000261905"/>
    </source>
</evidence>
<dbReference type="PANTHER" id="PTHR21666:SF270">
    <property type="entry name" value="MUREIN HYDROLASE ACTIVATOR ENVC"/>
    <property type="match status" value="1"/>
</dbReference>
<dbReference type="Proteomes" id="UP000261905">
    <property type="component" value="Unassembled WGS sequence"/>
</dbReference>
<feature type="compositionally biased region" description="Basic residues" evidence="1">
    <location>
        <begin position="1"/>
        <end position="11"/>
    </location>
</feature>
<evidence type="ECO:0000259" key="3">
    <source>
        <dbReference type="Pfam" id="PF01551"/>
    </source>
</evidence>
<feature type="compositionally biased region" description="Polar residues" evidence="1">
    <location>
        <begin position="120"/>
        <end position="129"/>
    </location>
</feature>
<dbReference type="AlphaFoldDB" id="A0A371PI75"/>
<dbReference type="OrthoDB" id="2986589at2"/>
<dbReference type="InterPro" id="IPR011055">
    <property type="entry name" value="Dup_hybrid_motif"/>
</dbReference>
<accession>A0A371PI75</accession>
<dbReference type="CDD" id="cd12797">
    <property type="entry name" value="M23_peptidase"/>
    <property type="match status" value="1"/>
</dbReference>
<dbReference type="GO" id="GO:0004222">
    <property type="term" value="F:metalloendopeptidase activity"/>
    <property type="evidence" value="ECO:0007669"/>
    <property type="project" value="TreeGrafter"/>
</dbReference>
<dbReference type="SUPFAM" id="SSF51261">
    <property type="entry name" value="Duplicated hybrid motif"/>
    <property type="match status" value="1"/>
</dbReference>
<dbReference type="Gene3D" id="2.70.70.10">
    <property type="entry name" value="Glucose Permease (Domain IIA)"/>
    <property type="match status" value="1"/>
</dbReference>
<sequence length="345" mass="38259">MRYGRQRKKPPIRGGQAMGLRDDVKQRRHEKIRSLLHYYNGSQDKDRRDEQANEWNTDSDSNISADKSLQEARASNETADPPLRRGNRPVGLTQTGSADPELAWKQNPNPWAAWGEDRGSTGTRSFVKSQHTDDFEPPRGGWRRLRKELAWKFALSVAIFGGIWTMFESEHPWSAKGQAFVSDAMSNEIDFASVALWYKDVFAGAPSFIPIFGGKSGNATLVDGQPKGLVVSPLEGATVVRTFADLLNGVELAGDPEAAVVAAETGRVIQISTRKDSVLIQHANERISIYGKLATVNVAVNDWVEAGQLIGKLQPVENDAGYSFLYFAVKQKDRYMDPLDVIPID</sequence>
<comment type="caution">
    <text evidence="4">The sequence shown here is derived from an EMBL/GenBank/DDBJ whole genome shotgun (WGS) entry which is preliminary data.</text>
</comment>
<organism evidence="4 5">
    <name type="scientific">Paenibacillus paeoniae</name>
    <dbReference type="NCBI Taxonomy" id="2292705"/>
    <lineage>
        <taxon>Bacteria</taxon>
        <taxon>Bacillati</taxon>
        <taxon>Bacillota</taxon>
        <taxon>Bacilli</taxon>
        <taxon>Bacillales</taxon>
        <taxon>Paenibacillaceae</taxon>
        <taxon>Paenibacillus</taxon>
    </lineage>
</organism>
<name>A0A371PI75_9BACL</name>
<evidence type="ECO:0000256" key="2">
    <source>
        <dbReference type="SAM" id="Phobius"/>
    </source>
</evidence>
<dbReference type="EMBL" id="QUBQ01000001">
    <property type="protein sequence ID" value="REK75930.1"/>
    <property type="molecule type" value="Genomic_DNA"/>
</dbReference>
<proteinExistence type="predicted"/>
<keyword evidence="5" id="KW-1185">Reference proteome</keyword>
<protein>
    <submittedName>
        <fullName evidence="4">M23 family peptidase</fullName>
    </submittedName>
</protein>